<dbReference type="AlphaFoldDB" id="A0A8H3EXV0"/>
<feature type="transmembrane region" description="Helical" evidence="2">
    <location>
        <begin position="80"/>
        <end position="104"/>
    </location>
</feature>
<keyword evidence="2" id="KW-0812">Transmembrane</keyword>
<evidence type="ECO:0000256" key="1">
    <source>
        <dbReference type="SAM" id="MobiDB-lite"/>
    </source>
</evidence>
<protein>
    <recommendedName>
        <fullName evidence="5">MARVEL domain-containing protein</fullName>
    </recommendedName>
</protein>
<organism evidence="3 4">
    <name type="scientific">Gomphillus americanus</name>
    <dbReference type="NCBI Taxonomy" id="1940652"/>
    <lineage>
        <taxon>Eukaryota</taxon>
        <taxon>Fungi</taxon>
        <taxon>Dikarya</taxon>
        <taxon>Ascomycota</taxon>
        <taxon>Pezizomycotina</taxon>
        <taxon>Lecanoromycetes</taxon>
        <taxon>OSLEUM clade</taxon>
        <taxon>Ostropomycetidae</taxon>
        <taxon>Ostropales</taxon>
        <taxon>Graphidaceae</taxon>
        <taxon>Gomphilloideae</taxon>
        <taxon>Gomphillus</taxon>
    </lineage>
</organism>
<dbReference type="EMBL" id="CAJPDQ010000007">
    <property type="protein sequence ID" value="CAF9912253.1"/>
    <property type="molecule type" value="Genomic_DNA"/>
</dbReference>
<dbReference type="OrthoDB" id="5284712at2759"/>
<keyword evidence="4" id="KW-1185">Reference proteome</keyword>
<keyword evidence="2" id="KW-0472">Membrane</keyword>
<accession>A0A8H3EXV0</accession>
<sequence length="447" mass="49528">MVFREQIQRLSLLKFKFGLHSVQAILTIISWILTIAVIAKPGGNSSATYWYFFLTWITLLALAYQALIPLWERTKRFKNIYACLAIDGLFAIFWASAFGSVQAWTASGIPSNSTGYCKGFTYGDDDRCTISFGTVILGVLIFIMFLIAAGISGYKVWYFRKNGYCISQRPSISNPKPVEPKFVYGDSSSSVHSTRSSDLEKGGLTISVDGTHPGRKLSWDAAPLTAPACAPDFPEAKPTFRQIDYNNNNPYKPTENTRLTQYEPYSRRPVPPSRHIAPPKLQLYGPGDRTPALVMDYGATTPYGPQEPYAPSLRYSHRPYAVSPSQPQYRTSMAQAPATARYNNNNPNYNTNAGSHESFIGGYRPNYASGIPNGGYDTYNRRGSAMRMAIPGPASTHAGGYQSAYHTPLPSAMMNTGGGNYHAFKRESTVQFYSQQQAFAGNNYYGR</sequence>
<comment type="caution">
    <text evidence="3">The sequence shown here is derived from an EMBL/GenBank/DDBJ whole genome shotgun (WGS) entry which is preliminary data.</text>
</comment>
<feature type="transmembrane region" description="Helical" evidence="2">
    <location>
        <begin position="130"/>
        <end position="151"/>
    </location>
</feature>
<evidence type="ECO:0000313" key="4">
    <source>
        <dbReference type="Proteomes" id="UP000664169"/>
    </source>
</evidence>
<reference evidence="3" key="1">
    <citation type="submission" date="2021-03" db="EMBL/GenBank/DDBJ databases">
        <authorList>
            <person name="Tagirdzhanova G."/>
        </authorList>
    </citation>
    <scope>NUCLEOTIDE SEQUENCE</scope>
</reference>
<proteinExistence type="predicted"/>
<keyword evidence="2" id="KW-1133">Transmembrane helix</keyword>
<dbReference type="PANTHER" id="PTHR37451:SF3">
    <property type="entry name" value="MARVEL DOMAIN-CONTAINING PROTEIN"/>
    <property type="match status" value="1"/>
</dbReference>
<feature type="region of interest" description="Disordered" evidence="1">
    <location>
        <begin position="265"/>
        <end position="285"/>
    </location>
</feature>
<feature type="transmembrane region" description="Helical" evidence="2">
    <location>
        <begin position="21"/>
        <end position="43"/>
    </location>
</feature>
<evidence type="ECO:0008006" key="5">
    <source>
        <dbReference type="Google" id="ProtNLM"/>
    </source>
</evidence>
<evidence type="ECO:0000313" key="3">
    <source>
        <dbReference type="EMBL" id="CAF9912253.1"/>
    </source>
</evidence>
<name>A0A8H3EXV0_9LECA</name>
<gene>
    <name evidence="3" type="ORF">GOMPHAMPRED_007611</name>
</gene>
<dbReference type="Proteomes" id="UP000664169">
    <property type="component" value="Unassembled WGS sequence"/>
</dbReference>
<dbReference type="PANTHER" id="PTHR37451">
    <property type="entry name" value="MARVEL DOMAIN"/>
    <property type="match status" value="1"/>
</dbReference>
<feature type="transmembrane region" description="Helical" evidence="2">
    <location>
        <begin position="49"/>
        <end position="68"/>
    </location>
</feature>
<evidence type="ECO:0000256" key="2">
    <source>
        <dbReference type="SAM" id="Phobius"/>
    </source>
</evidence>